<name>A0AAF0YC91_9TREE</name>
<protein>
    <recommendedName>
        <fullName evidence="3">DUF3224 domain-containing protein</fullName>
    </recommendedName>
</protein>
<dbReference type="InterPro" id="IPR021607">
    <property type="entry name" value="DUF3224"/>
</dbReference>
<organism evidence="1 2">
    <name type="scientific">Vanrija pseudolonga</name>
    <dbReference type="NCBI Taxonomy" id="143232"/>
    <lineage>
        <taxon>Eukaryota</taxon>
        <taxon>Fungi</taxon>
        <taxon>Dikarya</taxon>
        <taxon>Basidiomycota</taxon>
        <taxon>Agaricomycotina</taxon>
        <taxon>Tremellomycetes</taxon>
        <taxon>Trichosporonales</taxon>
        <taxon>Trichosporonaceae</taxon>
        <taxon>Vanrija</taxon>
    </lineage>
</organism>
<accession>A0AAF0YC91</accession>
<sequence length="133" mass="14067">MPKVTATYKSHGFTNTPLQLTHGQAALAAGQMEQTFSGDMDGYGVSHFTLLPQDTHKSLFEGVQVFDGVLLGRKGTFASTARGVIVDGVVDTNMVIYEGSGTGELAGIRGSGSSRVTFGQTEGIPMSFEVEFQ</sequence>
<dbReference type="EMBL" id="CP086718">
    <property type="protein sequence ID" value="WOO83312.1"/>
    <property type="molecule type" value="Genomic_DNA"/>
</dbReference>
<dbReference type="InterPro" id="IPR023159">
    <property type="entry name" value="SO1590-like_sf"/>
</dbReference>
<dbReference type="AlphaFoldDB" id="A0AAF0YC91"/>
<keyword evidence="2" id="KW-1185">Reference proteome</keyword>
<proteinExistence type="predicted"/>
<dbReference type="SUPFAM" id="SSF159238">
    <property type="entry name" value="SO1590-like"/>
    <property type="match status" value="1"/>
</dbReference>
<gene>
    <name evidence="1" type="ORF">LOC62_05G006840</name>
</gene>
<evidence type="ECO:0008006" key="3">
    <source>
        <dbReference type="Google" id="ProtNLM"/>
    </source>
</evidence>
<dbReference type="RefSeq" id="XP_062629338.1">
    <property type="nucleotide sequence ID" value="XM_062773354.1"/>
</dbReference>
<dbReference type="Gene3D" id="2.40.350.10">
    <property type="entry name" value="SO1590-like"/>
    <property type="match status" value="1"/>
</dbReference>
<dbReference type="Pfam" id="PF11528">
    <property type="entry name" value="DUF3224"/>
    <property type="match status" value="1"/>
</dbReference>
<evidence type="ECO:0000313" key="2">
    <source>
        <dbReference type="Proteomes" id="UP000827549"/>
    </source>
</evidence>
<dbReference type="Proteomes" id="UP000827549">
    <property type="component" value="Chromosome 5"/>
</dbReference>
<reference evidence="1" key="1">
    <citation type="submission" date="2023-10" db="EMBL/GenBank/DDBJ databases">
        <authorList>
            <person name="Noh H."/>
        </authorList>
    </citation>
    <scope>NUCLEOTIDE SEQUENCE</scope>
    <source>
        <strain evidence="1">DUCC4014</strain>
    </source>
</reference>
<dbReference type="GeneID" id="87810015"/>
<evidence type="ECO:0000313" key="1">
    <source>
        <dbReference type="EMBL" id="WOO83312.1"/>
    </source>
</evidence>